<comment type="caution">
    <text evidence="1">The sequence shown here is derived from an EMBL/GenBank/DDBJ whole genome shotgun (WGS) entry which is preliminary data.</text>
</comment>
<sequence>MRYLELQAAKTTFFDNASSHKLEEIALAEDGRLDRILIQLEKMMSKGEQIEEEIMVVGNIRMHATHCIQYRMLDLRIKVILTKQHRAMDADLEVISISAGKELQEDVNRFQEKKLVQKRGIERTNNDLEKEEELQRLE</sequence>
<dbReference type="Proteomes" id="UP001516400">
    <property type="component" value="Unassembled WGS sequence"/>
</dbReference>
<organism evidence="1 2">
    <name type="scientific">Cryptolaemus montrouzieri</name>
    <dbReference type="NCBI Taxonomy" id="559131"/>
    <lineage>
        <taxon>Eukaryota</taxon>
        <taxon>Metazoa</taxon>
        <taxon>Ecdysozoa</taxon>
        <taxon>Arthropoda</taxon>
        <taxon>Hexapoda</taxon>
        <taxon>Insecta</taxon>
        <taxon>Pterygota</taxon>
        <taxon>Neoptera</taxon>
        <taxon>Endopterygota</taxon>
        <taxon>Coleoptera</taxon>
        <taxon>Polyphaga</taxon>
        <taxon>Cucujiformia</taxon>
        <taxon>Coccinelloidea</taxon>
        <taxon>Coccinellidae</taxon>
        <taxon>Scymninae</taxon>
        <taxon>Scymnini</taxon>
        <taxon>Cryptolaemus</taxon>
    </lineage>
</organism>
<reference evidence="1 2" key="1">
    <citation type="journal article" date="2021" name="BMC Biol.">
        <title>Horizontally acquired antibacterial genes associated with adaptive radiation of ladybird beetles.</title>
        <authorList>
            <person name="Li H.S."/>
            <person name="Tang X.F."/>
            <person name="Huang Y.H."/>
            <person name="Xu Z.Y."/>
            <person name="Chen M.L."/>
            <person name="Du X.Y."/>
            <person name="Qiu B.Y."/>
            <person name="Chen P.T."/>
            <person name="Zhang W."/>
            <person name="Slipinski A."/>
            <person name="Escalona H.E."/>
            <person name="Waterhouse R.M."/>
            <person name="Zwick A."/>
            <person name="Pang H."/>
        </authorList>
    </citation>
    <scope>NUCLEOTIDE SEQUENCE [LARGE SCALE GENOMIC DNA]</scope>
    <source>
        <strain evidence="1">SYSU2018</strain>
    </source>
</reference>
<evidence type="ECO:0000313" key="2">
    <source>
        <dbReference type="Proteomes" id="UP001516400"/>
    </source>
</evidence>
<keyword evidence="2" id="KW-1185">Reference proteome</keyword>
<name>A0ABD2N9Q9_9CUCU</name>
<dbReference type="EMBL" id="JABFTP020000083">
    <property type="protein sequence ID" value="KAL3275347.1"/>
    <property type="molecule type" value="Genomic_DNA"/>
</dbReference>
<proteinExistence type="predicted"/>
<accession>A0ABD2N9Q9</accession>
<gene>
    <name evidence="1" type="ORF">HHI36_020114</name>
</gene>
<dbReference type="AlphaFoldDB" id="A0ABD2N9Q9"/>
<protein>
    <submittedName>
        <fullName evidence="1">Uncharacterized protein</fullName>
    </submittedName>
</protein>
<evidence type="ECO:0000313" key="1">
    <source>
        <dbReference type="EMBL" id="KAL3275347.1"/>
    </source>
</evidence>